<dbReference type="EMBL" id="GL945440">
    <property type="protein sequence ID" value="EGO20591.1"/>
    <property type="molecule type" value="Genomic_DNA"/>
</dbReference>
<evidence type="ECO:0000256" key="4">
    <source>
        <dbReference type="ARBA" id="ARBA00023134"/>
    </source>
</evidence>
<evidence type="ECO:0000259" key="5">
    <source>
        <dbReference type="PROSITE" id="PS51706"/>
    </source>
</evidence>
<dbReference type="Proteomes" id="UP000008064">
    <property type="component" value="Unassembled WGS sequence"/>
</dbReference>
<dbReference type="GO" id="GO:0046872">
    <property type="term" value="F:metal ion binding"/>
    <property type="evidence" value="ECO:0007669"/>
    <property type="project" value="UniProtKB-KW"/>
</dbReference>
<dbReference type="GeneID" id="18820900"/>
<dbReference type="KEGG" id="sla:SERLADRAFT_476942"/>
<dbReference type="InterPro" id="IPR052279">
    <property type="entry name" value="EngB_GTPase"/>
</dbReference>
<evidence type="ECO:0000313" key="6">
    <source>
        <dbReference type="EMBL" id="EGO20591.1"/>
    </source>
</evidence>
<feature type="domain" description="EngB-type G" evidence="5">
    <location>
        <begin position="55"/>
        <end position="238"/>
    </location>
</feature>
<dbReference type="HOGENOM" id="CLU_033732_2_1_1"/>
<proteinExistence type="predicted"/>
<dbReference type="RefSeq" id="XP_007322557.1">
    <property type="nucleotide sequence ID" value="XM_007322495.1"/>
</dbReference>
<dbReference type="PROSITE" id="PS51706">
    <property type="entry name" value="G_ENGB"/>
    <property type="match status" value="1"/>
</dbReference>
<dbReference type="PANTHER" id="PTHR46498:SF1">
    <property type="entry name" value="GTP-BINDING PROTEIN 8"/>
    <property type="match status" value="1"/>
</dbReference>
<dbReference type="OrthoDB" id="391988at2759"/>
<evidence type="ECO:0000256" key="3">
    <source>
        <dbReference type="ARBA" id="ARBA00022842"/>
    </source>
</evidence>
<keyword evidence="3" id="KW-0460">Magnesium</keyword>
<dbReference type="Pfam" id="PF01926">
    <property type="entry name" value="MMR_HSR1"/>
    <property type="match status" value="1"/>
</dbReference>
<dbReference type="AlphaFoldDB" id="F8P833"/>
<accession>F8P833</accession>
<keyword evidence="2" id="KW-0547">Nucleotide-binding</keyword>
<dbReference type="SUPFAM" id="SSF52540">
    <property type="entry name" value="P-loop containing nucleoside triphosphate hydrolases"/>
    <property type="match status" value="1"/>
</dbReference>
<dbReference type="PANTHER" id="PTHR46498">
    <property type="entry name" value="GTP-BINDING PROTEIN 8"/>
    <property type="match status" value="1"/>
</dbReference>
<organism>
    <name type="scientific">Serpula lacrymans var. lacrymans (strain S7.9)</name>
    <name type="common">Dry rot fungus</name>
    <dbReference type="NCBI Taxonomy" id="578457"/>
    <lineage>
        <taxon>Eukaryota</taxon>
        <taxon>Fungi</taxon>
        <taxon>Dikarya</taxon>
        <taxon>Basidiomycota</taxon>
        <taxon>Agaricomycotina</taxon>
        <taxon>Agaricomycetes</taxon>
        <taxon>Agaricomycetidae</taxon>
        <taxon>Boletales</taxon>
        <taxon>Coniophorineae</taxon>
        <taxon>Serpulaceae</taxon>
        <taxon>Serpula</taxon>
    </lineage>
</organism>
<dbReference type="CDD" id="cd01876">
    <property type="entry name" value="YihA_EngB"/>
    <property type="match status" value="1"/>
</dbReference>
<protein>
    <recommendedName>
        <fullName evidence="5">EngB-type G domain-containing protein</fullName>
    </recommendedName>
</protein>
<evidence type="ECO:0000256" key="2">
    <source>
        <dbReference type="ARBA" id="ARBA00022741"/>
    </source>
</evidence>
<dbReference type="InterPro" id="IPR027417">
    <property type="entry name" value="P-loop_NTPase"/>
</dbReference>
<dbReference type="InterPro" id="IPR030393">
    <property type="entry name" value="G_ENGB_dom"/>
</dbReference>
<gene>
    <name evidence="6" type="ORF">SERLADRAFT_476942</name>
</gene>
<keyword evidence="1" id="KW-0479">Metal-binding</keyword>
<dbReference type="InterPro" id="IPR006073">
    <property type="entry name" value="GTP-bd"/>
</dbReference>
<dbReference type="GO" id="GO:0005525">
    <property type="term" value="F:GTP binding"/>
    <property type="evidence" value="ECO:0007669"/>
    <property type="project" value="UniProtKB-KW"/>
</dbReference>
<dbReference type="Gene3D" id="3.40.50.300">
    <property type="entry name" value="P-loop containing nucleotide triphosphate hydrolases"/>
    <property type="match status" value="1"/>
</dbReference>
<keyword evidence="4" id="KW-0342">GTP-binding</keyword>
<name>F8P833_SERL9</name>
<reference evidence="6" key="1">
    <citation type="submission" date="2011-04" db="EMBL/GenBank/DDBJ databases">
        <title>Evolution of plant cell wall degrading machinery underlies the functional diversity of forest fungi.</title>
        <authorList>
            <consortium name="US DOE Joint Genome Institute (JGI-PGF)"/>
            <person name="Eastwood D.C."/>
            <person name="Floudas D."/>
            <person name="Binder M."/>
            <person name="Majcherczyk A."/>
            <person name="Schneider P."/>
            <person name="Aerts A."/>
            <person name="Asiegbu F.O."/>
            <person name="Baker S.E."/>
            <person name="Barry K."/>
            <person name="Bendiksby M."/>
            <person name="Blumentritt M."/>
            <person name="Coutinho P.M."/>
            <person name="Cullen D."/>
            <person name="Cullen D."/>
            <person name="Gathman A."/>
            <person name="Goodell B."/>
            <person name="Henrissat B."/>
            <person name="Ihrmark K."/>
            <person name="Kauserud H."/>
            <person name="Kohler A."/>
            <person name="LaButti K."/>
            <person name="Lapidus A."/>
            <person name="Lavin J.L."/>
            <person name="Lee Y.-H."/>
            <person name="Lindquist E."/>
            <person name="Lilly W."/>
            <person name="Lucas S."/>
            <person name="Morin E."/>
            <person name="Murat C."/>
            <person name="Oguiza J.A."/>
            <person name="Park J."/>
            <person name="Pisabarro A.G."/>
            <person name="Riley R."/>
            <person name="Rosling A."/>
            <person name="Salamov A."/>
            <person name="Schmidt O."/>
            <person name="Schmutz J."/>
            <person name="Skrede I."/>
            <person name="Stenlid J."/>
            <person name="Wiebenga A."/>
            <person name="Xie X."/>
            <person name="Kues U."/>
            <person name="Hibbett D.S."/>
            <person name="Hoffmeister D."/>
            <person name="Hogberg N."/>
            <person name="Martin F."/>
            <person name="Grigoriev I.V."/>
            <person name="Watkinson S.C."/>
        </authorList>
    </citation>
    <scope>NUCLEOTIDE SEQUENCE</scope>
    <source>
        <strain evidence="6">S7.9</strain>
    </source>
</reference>
<dbReference type="GO" id="GO:0005739">
    <property type="term" value="C:mitochondrion"/>
    <property type="evidence" value="ECO:0007669"/>
    <property type="project" value="TreeGrafter"/>
</dbReference>
<sequence length="240" mass="25602">MQRGLHVAIFPKSCMLHARRNLSSGTNLKSIFKDAKSAELLATVGSIASIPRLHDLPEVIITGRANAGKSTLLNAVLGRRDLLFTSKKAGRTQTLNFYRVGAHPGKLVVVDTPGYGARGRPEWGAVFNHYIETRNQLCRIYILLTAAHGLTPSDEAMLSSLDANVQSSAGTNFTLQAIITKADTLGSQGRKLVEATSQNIFKAAPTCLPPIITACPGGGKSMFGVEEVRKSMIDACGLVG</sequence>
<evidence type="ECO:0000256" key="1">
    <source>
        <dbReference type="ARBA" id="ARBA00022723"/>
    </source>
</evidence>